<dbReference type="OrthoDB" id="310853at2759"/>
<keyword evidence="8" id="KW-1185">Reference proteome</keyword>
<dbReference type="GO" id="GO:0031410">
    <property type="term" value="C:cytoplasmic vesicle"/>
    <property type="evidence" value="ECO:0007669"/>
    <property type="project" value="UniProtKB-KW"/>
</dbReference>
<accession>A0A9P0CB41</accession>
<dbReference type="Proteomes" id="UP001153636">
    <property type="component" value="Chromosome 10"/>
</dbReference>
<evidence type="ECO:0000256" key="5">
    <source>
        <dbReference type="ARBA" id="ARBA00023329"/>
    </source>
</evidence>
<sequence>MDSQPTPYNVFKTILAYSVFILASPITIFFVSKILFEGILNITPMTSNISSAVLAVVTLHIALGMYIYKAYSEADKVKEQ</sequence>
<keyword evidence="3 6" id="KW-1133">Transmembrane helix</keyword>
<proteinExistence type="predicted"/>
<keyword evidence="5" id="KW-0968">Cytoplasmic vesicle</keyword>
<evidence type="ECO:0000256" key="4">
    <source>
        <dbReference type="ARBA" id="ARBA00023136"/>
    </source>
</evidence>
<feature type="transmembrane region" description="Helical" evidence="6">
    <location>
        <begin position="48"/>
        <end position="68"/>
    </location>
</feature>
<dbReference type="GO" id="GO:0005789">
    <property type="term" value="C:endoplasmic reticulum membrane"/>
    <property type="evidence" value="ECO:0007669"/>
    <property type="project" value="TreeGrafter"/>
</dbReference>
<dbReference type="InterPro" id="IPR019013">
    <property type="entry name" value="Vma21"/>
</dbReference>
<evidence type="ECO:0000313" key="7">
    <source>
        <dbReference type="EMBL" id="CAH1100287.1"/>
    </source>
</evidence>
<reference evidence="7" key="1">
    <citation type="submission" date="2022-01" db="EMBL/GenBank/DDBJ databases">
        <authorList>
            <person name="King R."/>
        </authorList>
    </citation>
    <scope>NUCLEOTIDE SEQUENCE</scope>
</reference>
<dbReference type="EMBL" id="OV651822">
    <property type="protein sequence ID" value="CAH1100287.1"/>
    <property type="molecule type" value="Genomic_DNA"/>
</dbReference>
<name>A0A9P0CB41_9CUCU</name>
<evidence type="ECO:0000256" key="2">
    <source>
        <dbReference type="ARBA" id="ARBA00022824"/>
    </source>
</evidence>
<dbReference type="GO" id="GO:0070072">
    <property type="term" value="P:vacuolar proton-transporting V-type ATPase complex assembly"/>
    <property type="evidence" value="ECO:0007669"/>
    <property type="project" value="InterPro"/>
</dbReference>
<evidence type="ECO:0000256" key="3">
    <source>
        <dbReference type="ARBA" id="ARBA00022989"/>
    </source>
</evidence>
<dbReference type="Pfam" id="PF09446">
    <property type="entry name" value="VMA21"/>
    <property type="match status" value="1"/>
</dbReference>
<evidence type="ECO:0000313" key="8">
    <source>
        <dbReference type="Proteomes" id="UP001153636"/>
    </source>
</evidence>
<keyword evidence="4 6" id="KW-0472">Membrane</keyword>
<evidence type="ECO:0000256" key="6">
    <source>
        <dbReference type="SAM" id="Phobius"/>
    </source>
</evidence>
<organism evidence="7 8">
    <name type="scientific">Psylliodes chrysocephalus</name>
    <dbReference type="NCBI Taxonomy" id="3402493"/>
    <lineage>
        <taxon>Eukaryota</taxon>
        <taxon>Metazoa</taxon>
        <taxon>Ecdysozoa</taxon>
        <taxon>Arthropoda</taxon>
        <taxon>Hexapoda</taxon>
        <taxon>Insecta</taxon>
        <taxon>Pterygota</taxon>
        <taxon>Neoptera</taxon>
        <taxon>Endopterygota</taxon>
        <taxon>Coleoptera</taxon>
        <taxon>Polyphaga</taxon>
        <taxon>Cucujiformia</taxon>
        <taxon>Chrysomeloidea</taxon>
        <taxon>Chrysomelidae</taxon>
        <taxon>Galerucinae</taxon>
        <taxon>Alticini</taxon>
        <taxon>Psylliodes</taxon>
    </lineage>
</organism>
<evidence type="ECO:0000256" key="1">
    <source>
        <dbReference type="ARBA" id="ARBA00022692"/>
    </source>
</evidence>
<keyword evidence="2" id="KW-0256">Endoplasmic reticulum</keyword>
<dbReference type="PANTHER" id="PTHR31792">
    <property type="entry name" value="VACUOLAR ATPASE ASSEMBLY INTEGRAL MEMBRANE PROTEIN VMA21"/>
    <property type="match status" value="1"/>
</dbReference>
<gene>
    <name evidence="7" type="ORF">PSYICH_LOCUS2079</name>
</gene>
<protein>
    <recommendedName>
        <fullName evidence="9">Vacuolar ATPase assembly integral membrane protein VMA21 homolog</fullName>
    </recommendedName>
</protein>
<keyword evidence="1 6" id="KW-0812">Transmembrane</keyword>
<evidence type="ECO:0008006" key="9">
    <source>
        <dbReference type="Google" id="ProtNLM"/>
    </source>
</evidence>
<dbReference type="PANTHER" id="PTHR31792:SF6">
    <property type="entry name" value="VACUOLAR ATPASE ASSEMBLY INTEGRAL MEMBRANE PROTEIN VMA21 HOMOLOG"/>
    <property type="match status" value="1"/>
</dbReference>
<feature type="transmembrane region" description="Helical" evidence="6">
    <location>
        <begin position="14"/>
        <end position="36"/>
    </location>
</feature>
<dbReference type="AlphaFoldDB" id="A0A9P0CB41"/>